<proteinExistence type="predicted"/>
<comment type="caution">
    <text evidence="1">The sequence shown here is derived from an EMBL/GenBank/DDBJ whole genome shotgun (WGS) entry which is preliminary data.</text>
</comment>
<keyword evidence="2" id="KW-1185">Reference proteome</keyword>
<evidence type="ECO:0008006" key="3">
    <source>
        <dbReference type="Google" id="ProtNLM"/>
    </source>
</evidence>
<protein>
    <recommendedName>
        <fullName evidence="3">Thermostable hemolysin</fullName>
    </recommendedName>
</protein>
<gene>
    <name evidence="1" type="ORF">GCM10008027_18710</name>
</gene>
<reference evidence="2" key="1">
    <citation type="journal article" date="2019" name="Int. J. Syst. Evol. Microbiol.">
        <title>The Global Catalogue of Microorganisms (GCM) 10K type strain sequencing project: providing services to taxonomists for standard genome sequencing and annotation.</title>
        <authorList>
            <consortium name="The Broad Institute Genomics Platform"/>
            <consortium name="The Broad Institute Genome Sequencing Center for Infectious Disease"/>
            <person name="Wu L."/>
            <person name="Ma J."/>
        </authorList>
    </citation>
    <scope>NUCLEOTIDE SEQUENCE [LARGE SCALE GENOMIC DNA]</scope>
    <source>
        <strain evidence="2">CGMCC 1.15394</strain>
    </source>
</reference>
<evidence type="ECO:0000313" key="2">
    <source>
        <dbReference type="Proteomes" id="UP000638462"/>
    </source>
</evidence>
<organism evidence="1 2">
    <name type="scientific">Pseudoalteromonas gelatinilytica</name>
    <dbReference type="NCBI Taxonomy" id="1703256"/>
    <lineage>
        <taxon>Bacteria</taxon>
        <taxon>Pseudomonadati</taxon>
        <taxon>Pseudomonadota</taxon>
        <taxon>Gammaproteobacteria</taxon>
        <taxon>Alteromonadales</taxon>
        <taxon>Pseudoalteromonadaceae</taxon>
        <taxon>Pseudoalteromonas</taxon>
    </lineage>
</organism>
<dbReference type="Pfam" id="PF12261">
    <property type="entry name" value="T_hemolysin"/>
    <property type="match status" value="1"/>
</dbReference>
<name>A0ABQ1TGL8_9GAMM</name>
<sequence>MLSVQQSHQTQTQVQEPAFVCTREGGQFRDRLESNIKQGFAAAYDAKISQFMPLLCELNVDDEVCTLGLRSASQPLFIEQYLPASIEHFVGAKREHIFELGNLCSTHRKATLAHFVLMNEALYQAGAKYLVFCATRKVRALLKMLGVNCKEIGVANAQALQDPASWGSYYDNQPTICVVDLNEAHQRVLNTPVLFNIKQQCLQSSLELAVYLEAL</sequence>
<evidence type="ECO:0000313" key="1">
    <source>
        <dbReference type="EMBL" id="GGE94085.1"/>
    </source>
</evidence>
<dbReference type="InterPro" id="IPR022050">
    <property type="entry name" value="T_hemolysin"/>
</dbReference>
<accession>A0ABQ1TGL8</accession>
<dbReference type="Proteomes" id="UP000638462">
    <property type="component" value="Unassembled WGS sequence"/>
</dbReference>
<dbReference type="RefSeq" id="WP_188728468.1">
    <property type="nucleotide sequence ID" value="NZ_BMIT01000006.1"/>
</dbReference>
<dbReference type="EMBL" id="BMIT01000006">
    <property type="protein sequence ID" value="GGE94085.1"/>
    <property type="molecule type" value="Genomic_DNA"/>
</dbReference>